<feature type="region of interest" description="Disordered" evidence="3">
    <location>
        <begin position="95"/>
        <end position="132"/>
    </location>
</feature>
<dbReference type="PROSITE" id="PS50039">
    <property type="entry name" value="FORK_HEAD_3"/>
    <property type="match status" value="1"/>
</dbReference>
<evidence type="ECO:0000256" key="3">
    <source>
        <dbReference type="SAM" id="MobiDB-lite"/>
    </source>
</evidence>
<dbReference type="Proteomes" id="UP001321473">
    <property type="component" value="Unassembled WGS sequence"/>
</dbReference>
<dbReference type="Gene3D" id="1.10.10.10">
    <property type="entry name" value="Winged helix-like DNA-binding domain superfamily/Winged helix DNA-binding domain"/>
    <property type="match status" value="1"/>
</dbReference>
<dbReference type="SUPFAM" id="SSF46785">
    <property type="entry name" value="Winged helix' DNA-binding domain"/>
    <property type="match status" value="1"/>
</dbReference>
<dbReference type="GO" id="GO:0005634">
    <property type="term" value="C:nucleus"/>
    <property type="evidence" value="ECO:0007669"/>
    <property type="project" value="UniProtKB-SubCell"/>
</dbReference>
<proteinExistence type="predicted"/>
<comment type="caution">
    <text evidence="5">The sequence shown here is derived from an EMBL/GenBank/DDBJ whole genome shotgun (WGS) entry which is preliminary data.</text>
</comment>
<dbReference type="GO" id="GO:0003700">
    <property type="term" value="F:DNA-binding transcription factor activity"/>
    <property type="evidence" value="ECO:0007669"/>
    <property type="project" value="InterPro"/>
</dbReference>
<keyword evidence="2" id="KW-0539">Nucleus</keyword>
<dbReference type="EMBL" id="JARKHS020023766">
    <property type="protein sequence ID" value="KAK8768562.1"/>
    <property type="molecule type" value="Genomic_DNA"/>
</dbReference>
<evidence type="ECO:0000313" key="5">
    <source>
        <dbReference type="EMBL" id="KAK8768562.1"/>
    </source>
</evidence>
<name>A0AAQ4E1H2_AMBAM</name>
<feature type="region of interest" description="Disordered" evidence="3">
    <location>
        <begin position="314"/>
        <end position="339"/>
    </location>
</feature>
<dbReference type="GO" id="GO:0043565">
    <property type="term" value="F:sequence-specific DNA binding"/>
    <property type="evidence" value="ECO:0007669"/>
    <property type="project" value="InterPro"/>
</dbReference>
<protein>
    <recommendedName>
        <fullName evidence="4">Fork-head domain-containing protein</fullName>
    </recommendedName>
</protein>
<dbReference type="InterPro" id="IPR001766">
    <property type="entry name" value="Fork_head_dom"/>
</dbReference>
<feature type="region of interest" description="Disordered" evidence="3">
    <location>
        <begin position="356"/>
        <end position="388"/>
    </location>
</feature>
<evidence type="ECO:0000256" key="1">
    <source>
        <dbReference type="ARBA" id="ARBA00023125"/>
    </source>
</evidence>
<feature type="DNA-binding region" description="Fork-head" evidence="2">
    <location>
        <begin position="146"/>
        <end position="197"/>
    </location>
</feature>
<accession>A0AAQ4E1H2</accession>
<reference evidence="5 6" key="1">
    <citation type="journal article" date="2023" name="Arcadia Sci">
        <title>De novo assembly of a long-read Amblyomma americanum tick genome.</title>
        <authorList>
            <person name="Chou S."/>
            <person name="Poskanzer K.E."/>
            <person name="Rollins M."/>
            <person name="Thuy-Boun P.S."/>
        </authorList>
    </citation>
    <scope>NUCLEOTIDE SEQUENCE [LARGE SCALE GENOMIC DNA]</scope>
    <source>
        <strain evidence="5">F_SG_1</strain>
        <tissue evidence="5">Salivary glands</tissue>
    </source>
</reference>
<evidence type="ECO:0000256" key="2">
    <source>
        <dbReference type="PROSITE-ProRule" id="PRU00089"/>
    </source>
</evidence>
<sequence length="465" mass="52222">MPAIPSFAPLVPHVSPGNGRPYPAVEQASREVWHVEEGRICETLFKCAPCRPIRNRSTVINKVGFLDREKVRNAWLLFACEETLSLSLEMNPNRGITGRGRAASSEPAKRSRRTRTMSSHGDTCTMPQLHPGPLAELLPAGTIVRRPPGKLVQLVAQAIHESPIKALRVRHVYEALKKRYPYFMFMDKKEQTTWEGSESRPSSRLSSSSQSLLVHTPLPSFIGSPGRQLGHMEPQLHPLVEWELKTERFATPPSPSIYLNTEQERKPKPVYSWSRGCYDLYGHQSQGYSDEVSTAADTELLNEPVPSLPYLCSPRLTHDTPVEPTSRGYGHPSPHQEPQLPLTLEQHSRPELSFARQQVQPEQEAMMPQQQFLPRPELSNSREGTLPHPELPLPPQFPWPPQELRSGQLQLPGWPYAGEPVFAAIANTRRAVMMDDGTWYILVYPAFPENDECSARAGTNLAVSP</sequence>
<gene>
    <name evidence="5" type="ORF">V5799_014973</name>
</gene>
<organism evidence="5 6">
    <name type="scientific">Amblyomma americanum</name>
    <name type="common">Lone star tick</name>
    <dbReference type="NCBI Taxonomy" id="6943"/>
    <lineage>
        <taxon>Eukaryota</taxon>
        <taxon>Metazoa</taxon>
        <taxon>Ecdysozoa</taxon>
        <taxon>Arthropoda</taxon>
        <taxon>Chelicerata</taxon>
        <taxon>Arachnida</taxon>
        <taxon>Acari</taxon>
        <taxon>Parasitiformes</taxon>
        <taxon>Ixodida</taxon>
        <taxon>Ixodoidea</taxon>
        <taxon>Ixodidae</taxon>
        <taxon>Amblyomminae</taxon>
        <taxon>Amblyomma</taxon>
    </lineage>
</organism>
<feature type="compositionally biased region" description="Low complexity" evidence="3">
    <location>
        <begin position="357"/>
        <end position="371"/>
    </location>
</feature>
<dbReference type="AlphaFoldDB" id="A0AAQ4E1H2"/>
<feature type="compositionally biased region" description="Polar residues" evidence="3">
    <location>
        <begin position="116"/>
        <end position="126"/>
    </location>
</feature>
<evidence type="ECO:0000259" key="4">
    <source>
        <dbReference type="PROSITE" id="PS50039"/>
    </source>
</evidence>
<dbReference type="InterPro" id="IPR036390">
    <property type="entry name" value="WH_DNA-bd_sf"/>
</dbReference>
<comment type="subcellular location">
    <subcellularLocation>
        <location evidence="2">Nucleus</location>
    </subcellularLocation>
</comment>
<feature type="domain" description="Fork-head" evidence="4">
    <location>
        <begin position="146"/>
        <end position="197"/>
    </location>
</feature>
<keyword evidence="1 2" id="KW-0238">DNA-binding</keyword>
<keyword evidence="6" id="KW-1185">Reference proteome</keyword>
<evidence type="ECO:0000313" key="6">
    <source>
        <dbReference type="Proteomes" id="UP001321473"/>
    </source>
</evidence>
<dbReference type="InterPro" id="IPR036388">
    <property type="entry name" value="WH-like_DNA-bd_sf"/>
</dbReference>